<proteinExistence type="predicted"/>
<dbReference type="EMBL" id="DXEV01000131">
    <property type="protein sequence ID" value="HIX57137.1"/>
    <property type="molecule type" value="Genomic_DNA"/>
</dbReference>
<accession>A0A9D1WF77</accession>
<sequence length="159" mass="17368">MATYLSPEQVNDLIDQLSDTDFDFLSDLCLNTVFDSLESVSFPTAKAKQTVTTHLNTTRFDLQVALAPKLDVLWRDVDNDGLEGLMDSDEQDDTSATFAQIQADLQSVTTAGAHAGDCLTVASVLITLRAPFEHLGETSVCTLNLMWLPEQELQGTAIN</sequence>
<gene>
    <name evidence="1" type="ORF">H9850_06665</name>
</gene>
<evidence type="ECO:0000313" key="1">
    <source>
        <dbReference type="EMBL" id="HIX57137.1"/>
    </source>
</evidence>
<name>A0A9D1WF77_9GAMM</name>
<reference evidence="1" key="1">
    <citation type="journal article" date="2021" name="PeerJ">
        <title>Extensive microbial diversity within the chicken gut microbiome revealed by metagenomics and culture.</title>
        <authorList>
            <person name="Gilroy R."/>
            <person name="Ravi A."/>
            <person name="Getino M."/>
            <person name="Pursley I."/>
            <person name="Horton D.L."/>
            <person name="Alikhan N.F."/>
            <person name="Baker D."/>
            <person name="Gharbi K."/>
            <person name="Hall N."/>
            <person name="Watson M."/>
            <person name="Adriaenssens E.M."/>
            <person name="Foster-Nyarko E."/>
            <person name="Jarju S."/>
            <person name="Secka A."/>
            <person name="Antonio M."/>
            <person name="Oren A."/>
            <person name="Chaudhuri R.R."/>
            <person name="La Ragione R."/>
            <person name="Hildebrand F."/>
            <person name="Pallen M.J."/>
        </authorList>
    </citation>
    <scope>NUCLEOTIDE SEQUENCE</scope>
    <source>
        <strain evidence="1">USASDec5-558</strain>
    </source>
</reference>
<organism evidence="1 2">
    <name type="scientific">Candidatus Anaerobiospirillum pullistercoris</name>
    <dbReference type="NCBI Taxonomy" id="2838452"/>
    <lineage>
        <taxon>Bacteria</taxon>
        <taxon>Pseudomonadati</taxon>
        <taxon>Pseudomonadota</taxon>
        <taxon>Gammaproteobacteria</taxon>
        <taxon>Aeromonadales</taxon>
        <taxon>Succinivibrionaceae</taxon>
        <taxon>Anaerobiospirillum</taxon>
    </lineage>
</organism>
<reference evidence="1" key="2">
    <citation type="submission" date="2021-04" db="EMBL/GenBank/DDBJ databases">
        <authorList>
            <person name="Gilroy R."/>
        </authorList>
    </citation>
    <scope>NUCLEOTIDE SEQUENCE</scope>
    <source>
        <strain evidence="1">USASDec5-558</strain>
    </source>
</reference>
<protein>
    <submittedName>
        <fullName evidence="1">Uncharacterized protein</fullName>
    </submittedName>
</protein>
<comment type="caution">
    <text evidence="1">The sequence shown here is derived from an EMBL/GenBank/DDBJ whole genome shotgun (WGS) entry which is preliminary data.</text>
</comment>
<dbReference type="AlphaFoldDB" id="A0A9D1WF77"/>
<evidence type="ECO:0000313" key="2">
    <source>
        <dbReference type="Proteomes" id="UP000886829"/>
    </source>
</evidence>
<dbReference type="Proteomes" id="UP000886829">
    <property type="component" value="Unassembled WGS sequence"/>
</dbReference>